<dbReference type="InterPro" id="IPR045974">
    <property type="entry name" value="DUF5930"/>
</dbReference>
<dbReference type="InterPro" id="IPR011055">
    <property type="entry name" value="Dup_hybrid_motif"/>
</dbReference>
<dbReference type="CDD" id="cd12797">
    <property type="entry name" value="M23_peptidase"/>
    <property type="match status" value="1"/>
</dbReference>
<dbReference type="InterPro" id="IPR050570">
    <property type="entry name" value="Cell_wall_metabolism_enzyme"/>
</dbReference>
<dbReference type="KEGG" id="amaq:GO499_05340"/>
<evidence type="ECO:0000313" key="7">
    <source>
        <dbReference type="Proteomes" id="UP000464495"/>
    </source>
</evidence>
<name>A0A6P1SVD6_9RHOB</name>
<keyword evidence="3" id="KW-0472">Membrane</keyword>
<evidence type="ECO:0000256" key="3">
    <source>
        <dbReference type="SAM" id="Phobius"/>
    </source>
</evidence>
<evidence type="ECO:0000259" key="4">
    <source>
        <dbReference type="Pfam" id="PF01551"/>
    </source>
</evidence>
<gene>
    <name evidence="6" type="ORF">GO499_05340</name>
</gene>
<dbReference type="InterPro" id="IPR016047">
    <property type="entry name" value="M23ase_b-sheet_dom"/>
</dbReference>
<sequence length="441" mass="47455">MNEHSGQAQGSALQESFVSGGEASTTPARKFSRSAQLLAGAAVCGVLVWSVAATALLTFNSLEGTSATDGKNSMRTAYEMRIAALTEERNELLAALSAYEDRYAAAMETISTQKSSLLEVAQTRSDLKSALEAARAQLGDAVAARNAAEAGRDSLRQQIAALSNSEDDHIIAEELARTLDTMTATLDAVTRDRDTAHASVEKLETEVASMELTMQIASERQEQMVANLEDAVEMTFKPLESVFERSGLDLESLVSTLRPQYSGFGGDTGPIMMGTRNIDDPELSARFAAVMEGMDKMNLMRIAATKVPYAMPVSASHRYTSGFGTRRDPKTGGRRAHNGIDLAAPRGTHIHATAEGVVVFAGRQSGFGNLIKIRHEFGFETLYAHLNKIHVNVGDRIARGDHIGDMGTTGRSTGVHLHYEVRVGGKPVNPMTYIKAAKDVF</sequence>
<feature type="coiled-coil region" evidence="2">
    <location>
        <begin position="75"/>
        <end position="109"/>
    </location>
</feature>
<proteinExistence type="predicted"/>
<dbReference type="Proteomes" id="UP000464495">
    <property type="component" value="Chromosome"/>
</dbReference>
<dbReference type="RefSeq" id="WP_161861223.1">
    <property type="nucleotide sequence ID" value="NZ_CP046620.1"/>
</dbReference>
<organism evidence="6 7">
    <name type="scientific">Algicella marina</name>
    <dbReference type="NCBI Taxonomy" id="2683284"/>
    <lineage>
        <taxon>Bacteria</taxon>
        <taxon>Pseudomonadati</taxon>
        <taxon>Pseudomonadota</taxon>
        <taxon>Alphaproteobacteria</taxon>
        <taxon>Rhodobacterales</taxon>
        <taxon>Paracoccaceae</taxon>
        <taxon>Algicella</taxon>
    </lineage>
</organism>
<keyword evidence="2" id="KW-0175">Coiled coil</keyword>
<dbReference type="PANTHER" id="PTHR21666:SF289">
    <property type="entry name" value="L-ALA--D-GLU ENDOPEPTIDASE"/>
    <property type="match status" value="1"/>
</dbReference>
<reference evidence="6 7" key="1">
    <citation type="submission" date="2019-12" db="EMBL/GenBank/DDBJ databases">
        <title>Complete genome sequence of Algicella marina strain 9Alg 56(T) isolated from the red alga Tichocarpus crinitus.</title>
        <authorList>
            <person name="Kim S.-G."/>
            <person name="Nedashkovskaya O.I."/>
        </authorList>
    </citation>
    <scope>NUCLEOTIDE SEQUENCE [LARGE SCALE GENOMIC DNA]</scope>
    <source>
        <strain evidence="6 7">9Alg 56</strain>
    </source>
</reference>
<protein>
    <submittedName>
        <fullName evidence="6">Peptidoglycan DD-metalloendopeptidase family protein</fullName>
    </submittedName>
</protein>
<dbReference type="AlphaFoldDB" id="A0A6P1SVD6"/>
<dbReference type="Gene3D" id="2.70.70.10">
    <property type="entry name" value="Glucose Permease (Domain IIA)"/>
    <property type="match status" value="1"/>
</dbReference>
<keyword evidence="3" id="KW-0812">Transmembrane</keyword>
<feature type="coiled-coil region" evidence="2">
    <location>
        <begin position="145"/>
        <end position="220"/>
    </location>
</feature>
<dbReference type="EMBL" id="CP046620">
    <property type="protein sequence ID" value="QHQ34654.1"/>
    <property type="molecule type" value="Genomic_DNA"/>
</dbReference>
<evidence type="ECO:0000313" key="6">
    <source>
        <dbReference type="EMBL" id="QHQ34654.1"/>
    </source>
</evidence>
<evidence type="ECO:0000259" key="5">
    <source>
        <dbReference type="Pfam" id="PF19353"/>
    </source>
</evidence>
<dbReference type="PANTHER" id="PTHR21666">
    <property type="entry name" value="PEPTIDASE-RELATED"/>
    <property type="match status" value="1"/>
</dbReference>
<dbReference type="FunFam" id="2.70.70.10:FF:000006">
    <property type="entry name" value="M23 family peptidase"/>
    <property type="match status" value="1"/>
</dbReference>
<feature type="domain" description="DUF5930" evidence="5">
    <location>
        <begin position="33"/>
        <end position="318"/>
    </location>
</feature>
<dbReference type="Pfam" id="PF01551">
    <property type="entry name" value="Peptidase_M23"/>
    <property type="match status" value="1"/>
</dbReference>
<feature type="domain" description="M23ase beta-sheet core" evidence="4">
    <location>
        <begin position="336"/>
        <end position="430"/>
    </location>
</feature>
<evidence type="ECO:0000256" key="2">
    <source>
        <dbReference type="SAM" id="Coils"/>
    </source>
</evidence>
<keyword evidence="1" id="KW-0732">Signal</keyword>
<keyword evidence="3" id="KW-1133">Transmembrane helix</keyword>
<feature type="transmembrane region" description="Helical" evidence="3">
    <location>
        <begin position="37"/>
        <end position="59"/>
    </location>
</feature>
<accession>A0A6P1SVD6</accession>
<evidence type="ECO:0000256" key="1">
    <source>
        <dbReference type="ARBA" id="ARBA00022729"/>
    </source>
</evidence>
<dbReference type="Pfam" id="PF19353">
    <property type="entry name" value="DUF5930"/>
    <property type="match status" value="1"/>
</dbReference>
<keyword evidence="7" id="KW-1185">Reference proteome</keyword>
<dbReference type="SUPFAM" id="SSF51261">
    <property type="entry name" value="Duplicated hybrid motif"/>
    <property type="match status" value="1"/>
</dbReference>
<dbReference type="GO" id="GO:0004222">
    <property type="term" value="F:metalloendopeptidase activity"/>
    <property type="evidence" value="ECO:0007669"/>
    <property type="project" value="TreeGrafter"/>
</dbReference>